<dbReference type="Pfam" id="PF23829">
    <property type="entry name" value="DUF7199"/>
    <property type="match status" value="1"/>
</dbReference>
<evidence type="ECO:0000313" key="2">
    <source>
        <dbReference type="EMBL" id="AXH48849.1"/>
    </source>
</evidence>
<dbReference type="EMBL" id="MH513984">
    <property type="protein sequence ID" value="AXH48849.1"/>
    <property type="molecule type" value="Genomic_DNA"/>
</dbReference>
<dbReference type="RefSeq" id="YP_010061862.1">
    <property type="nucleotide sequence ID" value="NC_054787.1"/>
</dbReference>
<proteinExistence type="predicted"/>
<dbReference type="GeneID" id="64871489"/>
<dbReference type="Proteomes" id="UP000259157">
    <property type="component" value="Segment"/>
</dbReference>
<feature type="region of interest" description="Disordered" evidence="1">
    <location>
        <begin position="56"/>
        <end position="80"/>
    </location>
</feature>
<keyword evidence="3" id="KW-1185">Reference proteome</keyword>
<feature type="compositionally biased region" description="Basic and acidic residues" evidence="1">
    <location>
        <begin position="66"/>
        <end position="80"/>
    </location>
</feature>
<evidence type="ECO:0000256" key="1">
    <source>
        <dbReference type="SAM" id="MobiDB-lite"/>
    </source>
</evidence>
<protein>
    <submittedName>
        <fullName evidence="2">Membrane protein</fullName>
    </submittedName>
</protein>
<evidence type="ECO:0000313" key="3">
    <source>
        <dbReference type="Proteomes" id="UP000259157"/>
    </source>
</evidence>
<dbReference type="InterPro" id="IPR055623">
    <property type="entry name" value="DUF7199"/>
</dbReference>
<accession>A0A345L0P7</accession>
<gene>
    <name evidence="2" type="primary">75</name>
    <name evidence="2" type="ORF">SEA_STEAMY_75</name>
</gene>
<reference evidence="3" key="1">
    <citation type="submission" date="2018-06" db="EMBL/GenBank/DDBJ databases">
        <authorList>
            <person name="Zhirakovskaya E."/>
        </authorList>
    </citation>
    <scope>NUCLEOTIDE SEQUENCE [LARGE SCALE GENOMIC DNA]</scope>
</reference>
<dbReference type="KEGG" id="vg:64871489"/>
<sequence length="90" mass="9673">MTRIISALTLIAAVAVAIIVLASPPAHAGPLCEARGQTHIDRHGGLAKDSADHIARGELPTCDPNPEAKSDNSSGYDDKKSRYCRKKWYC</sequence>
<name>A0A345L0P7_9CAUD</name>
<organism evidence="2 3">
    <name type="scientific">Mycobacterium phage Steamy</name>
    <dbReference type="NCBI Taxonomy" id="2250309"/>
    <lineage>
        <taxon>Viruses</taxon>
        <taxon>Duplodnaviria</taxon>
        <taxon>Heunggongvirae</taxon>
        <taxon>Uroviricota</taxon>
        <taxon>Caudoviricetes</taxon>
        <taxon>Pharaohvirus</taxon>
        <taxon>Pharaohvirus steamy</taxon>
    </lineage>
</organism>